<organism evidence="1 2">
    <name type="scientific">Paracoccus jeotgali</name>
    <dbReference type="NCBI Taxonomy" id="2065379"/>
    <lineage>
        <taxon>Bacteria</taxon>
        <taxon>Pseudomonadati</taxon>
        <taxon>Pseudomonadota</taxon>
        <taxon>Alphaproteobacteria</taxon>
        <taxon>Rhodobacterales</taxon>
        <taxon>Paracoccaceae</taxon>
        <taxon>Paracoccus</taxon>
    </lineage>
</organism>
<reference evidence="2" key="1">
    <citation type="submission" date="2017-12" db="EMBL/GenBank/DDBJ databases">
        <title>Genomic analysis of Paracoccus sp. CBA4604.</title>
        <authorList>
            <person name="Roh S.W."/>
            <person name="Kim J.Y."/>
            <person name="Kim J.S."/>
        </authorList>
    </citation>
    <scope>NUCLEOTIDE SEQUENCE [LARGE SCALE GENOMIC DNA]</scope>
    <source>
        <strain evidence="2">CBA4604</strain>
    </source>
</reference>
<dbReference type="KEGG" id="paru:CYR75_07215"/>
<evidence type="ECO:0000313" key="2">
    <source>
        <dbReference type="Proteomes" id="UP000234882"/>
    </source>
</evidence>
<dbReference type="Proteomes" id="UP000234882">
    <property type="component" value="Chromosome"/>
</dbReference>
<evidence type="ECO:0000313" key="1">
    <source>
        <dbReference type="EMBL" id="AUM74086.1"/>
    </source>
</evidence>
<name>A0A2K9MGE0_9RHOB</name>
<evidence type="ECO:0008006" key="3">
    <source>
        <dbReference type="Google" id="ProtNLM"/>
    </source>
</evidence>
<keyword evidence="2" id="KW-1185">Reference proteome</keyword>
<dbReference type="RefSeq" id="WP_101499434.1">
    <property type="nucleotide sequence ID" value="NZ_CP025583.1"/>
</dbReference>
<dbReference type="AlphaFoldDB" id="A0A2K9MGE0"/>
<sequence>MTMPRANNRLPTDFAAALGHAVSGFGFLEEALKRAIFSLSLEGLGKKPDDRALAAFLQRMEEIGDDTMGTLIDQFLAQAGRARIADRKELAADLRRIRHSRNLLCHASWKVSPRKDYWHPSFLNTRGEVYPDDLSVPDLDAIHDLTLATAARIIEIMRATGIEGEWLGASGAVE</sequence>
<proteinExistence type="predicted"/>
<protein>
    <recommendedName>
        <fullName evidence="3">MAE-28990/MAE-18760-like HEPN domain-containing protein</fullName>
    </recommendedName>
</protein>
<accession>A0A2K9MGE0</accession>
<gene>
    <name evidence="1" type="ORF">CYR75_07215</name>
</gene>
<dbReference type="EMBL" id="CP025583">
    <property type="protein sequence ID" value="AUM74086.1"/>
    <property type="molecule type" value="Genomic_DNA"/>
</dbReference>
<dbReference type="OrthoDB" id="571485at2"/>